<dbReference type="InterPro" id="IPR038729">
    <property type="entry name" value="Rad50/SbcC_AAA"/>
</dbReference>
<dbReference type="Gene3D" id="3.40.50.300">
    <property type="entry name" value="P-loop containing nucleotide triphosphate hydrolases"/>
    <property type="match status" value="2"/>
</dbReference>
<evidence type="ECO:0000313" key="3">
    <source>
        <dbReference type="EMBL" id="ABS60362.1"/>
    </source>
</evidence>
<dbReference type="eggNOG" id="COG1196">
    <property type="taxonomic scope" value="Bacteria"/>
</dbReference>
<dbReference type="EMBL" id="CP000771">
    <property type="protein sequence ID" value="ABS60362.1"/>
    <property type="molecule type" value="Genomic_DNA"/>
</dbReference>
<feature type="coiled-coil region" evidence="1">
    <location>
        <begin position="198"/>
        <end position="287"/>
    </location>
</feature>
<dbReference type="GO" id="GO:0006302">
    <property type="term" value="P:double-strand break repair"/>
    <property type="evidence" value="ECO:0007669"/>
    <property type="project" value="InterPro"/>
</dbReference>
<feature type="coiled-coil region" evidence="1">
    <location>
        <begin position="367"/>
        <end position="505"/>
    </location>
</feature>
<evidence type="ECO:0000256" key="1">
    <source>
        <dbReference type="SAM" id="Coils"/>
    </source>
</evidence>
<dbReference type="PANTHER" id="PTHR32114">
    <property type="entry name" value="ABC TRANSPORTER ABCH.3"/>
    <property type="match status" value="1"/>
</dbReference>
<evidence type="ECO:0000313" key="4">
    <source>
        <dbReference type="Proteomes" id="UP000002415"/>
    </source>
</evidence>
<dbReference type="Proteomes" id="UP000002415">
    <property type="component" value="Chromosome"/>
</dbReference>
<dbReference type="GO" id="GO:0016887">
    <property type="term" value="F:ATP hydrolysis activity"/>
    <property type="evidence" value="ECO:0007669"/>
    <property type="project" value="InterPro"/>
</dbReference>
<dbReference type="SUPFAM" id="SSF57997">
    <property type="entry name" value="Tropomyosin"/>
    <property type="match status" value="1"/>
</dbReference>
<name>A7HKC9_FERNB</name>
<dbReference type="OrthoDB" id="9795626at2"/>
<keyword evidence="1" id="KW-0175">Coiled coil</keyword>
<dbReference type="InterPro" id="IPR027417">
    <property type="entry name" value="P-loop_NTPase"/>
</dbReference>
<accession>A7HKC9</accession>
<dbReference type="Gene3D" id="1.10.287.510">
    <property type="entry name" value="Helix hairpin bin"/>
    <property type="match status" value="1"/>
</dbReference>
<dbReference type="eggNOG" id="COG1122">
    <property type="taxonomic scope" value="Bacteria"/>
</dbReference>
<dbReference type="PANTHER" id="PTHR32114:SF2">
    <property type="entry name" value="ABC TRANSPORTER ABCH.3"/>
    <property type="match status" value="1"/>
</dbReference>
<proteinExistence type="predicted"/>
<dbReference type="HOGENOM" id="CLU_024631_1_0_0"/>
<evidence type="ECO:0000259" key="2">
    <source>
        <dbReference type="Pfam" id="PF13476"/>
    </source>
</evidence>
<protein>
    <submittedName>
        <fullName evidence="3">SMC domain protein</fullName>
    </submittedName>
</protein>
<keyword evidence="4" id="KW-1185">Reference proteome</keyword>
<reference evidence="3 4" key="1">
    <citation type="submission" date="2007-07" db="EMBL/GenBank/DDBJ databases">
        <title>Complete sequence of Fervidobacterium nodosum Rt17-B1.</title>
        <authorList>
            <consortium name="US DOE Joint Genome Institute"/>
            <person name="Copeland A."/>
            <person name="Lucas S."/>
            <person name="Lapidus A."/>
            <person name="Barry K."/>
            <person name="Glavina del Rio T."/>
            <person name="Dalin E."/>
            <person name="Tice H."/>
            <person name="Pitluck S."/>
            <person name="Saunders E."/>
            <person name="Brettin T."/>
            <person name="Bruce D."/>
            <person name="Detter J.C."/>
            <person name="Han C."/>
            <person name="Schmutz J."/>
            <person name="Larimer F."/>
            <person name="Land M."/>
            <person name="Hauser L."/>
            <person name="Kyrpides N."/>
            <person name="Mikhailova N."/>
            <person name="Nelson K."/>
            <person name="Gogarten J.P."/>
            <person name="Noll K."/>
            <person name="Richardson P."/>
        </authorList>
    </citation>
    <scope>NUCLEOTIDE SEQUENCE [LARGE SCALE GENOMIC DNA]</scope>
    <source>
        <strain evidence="4">ATCC 35602 / DSM 5306 / Rt17-B1</strain>
    </source>
</reference>
<dbReference type="KEGG" id="fno:Fnod_0498"/>
<organism evidence="3 4">
    <name type="scientific">Fervidobacterium nodosum (strain ATCC 35602 / DSM 5306 / Rt17-B1)</name>
    <dbReference type="NCBI Taxonomy" id="381764"/>
    <lineage>
        <taxon>Bacteria</taxon>
        <taxon>Thermotogati</taxon>
        <taxon>Thermotogota</taxon>
        <taxon>Thermotogae</taxon>
        <taxon>Thermotogales</taxon>
        <taxon>Fervidobacteriaceae</taxon>
        <taxon>Fervidobacterium</taxon>
    </lineage>
</organism>
<gene>
    <name evidence="3" type="ordered locus">Fnod_0498</name>
</gene>
<sequence length="642" mass="75354">MRLEKIKLYNFKQYRDFEIDFSKFPQDNKDFHVIVAKMGVGKSNLLEAINWCLYGKELFGNIAKPTDPNVLSNSCLDKDGTHTVRVVLNLKDTDKNEYFINRYSKFKVSDRKATSLNEVYLIFGKNNELVRKELDAKKEVEILMPEDLRDHFFFNGERLDNYFDNVQSEKITKVIKKMSGLDTLENFKEFLEKVENRYIKMIRVNEKSETQKEELEKNLNRIKVEKKESEKLLEKTRGDLEATKKELQDVDLQLEKLKEYENIKKQIELLQKRLNDLNSTRKNILKEKVQTVLELSTLMFGWLAVEKVYQENFEIDFNYNYLPSNVIENALSENKCPVCGKELDELHRNHLKYFSSNKEFVITKKEYMELIKSIKDLEIKRRNLNNQLSDTLPKIEETEQELYTAEANISQTASEELGKLYRRRNELESQIQQLNQRIGQLDSKIEILSEKEKETEMKISELAIQDSSNINKKIDFVRKIEQIIIKTMLNRKKEIRDEITSYVEEYLSKLMWKRDLIKKVEITESFSLNIFDSYENMILNRLSGGERSVLTLSFALAMHKAAGVNAPIIIDRPLANISGDTYDKLIEMFAKISEEKQIIIMLTDKEYQQSAELLNSLASTIHILEMNETSEVIISDRIAKGE</sequence>
<dbReference type="STRING" id="381764.Fnod_0498"/>
<dbReference type="AlphaFoldDB" id="A7HKC9"/>
<dbReference type="SUPFAM" id="SSF52540">
    <property type="entry name" value="P-loop containing nucleoside triphosphate hydrolases"/>
    <property type="match status" value="1"/>
</dbReference>
<reference evidence="3 4" key="2">
    <citation type="journal article" date="2009" name="Proc. Natl. Acad. Sci. U.S.A.">
        <title>On the chimeric nature, thermophilic origin, and phylogenetic placement of the Thermotogales.</title>
        <authorList>
            <person name="Zhaxybayeva O."/>
            <person name="Swithers K.S."/>
            <person name="Lapierre P."/>
            <person name="Fournier G.P."/>
            <person name="Bickhart D.M."/>
            <person name="DeBoy R.T."/>
            <person name="Nelson K.E."/>
            <person name="Nesbo C.L."/>
            <person name="Doolittle W.F."/>
            <person name="Gogarten J.P."/>
            <person name="Noll K.M."/>
        </authorList>
    </citation>
    <scope>NUCLEOTIDE SEQUENCE [LARGE SCALE GENOMIC DNA]</scope>
    <source>
        <strain evidence="4">ATCC 35602 / DSM 5306 / Rt17-B1</strain>
    </source>
</reference>
<dbReference type="SUPFAM" id="SSF75712">
    <property type="entry name" value="Rad50 coiled-coil Zn hook"/>
    <property type="match status" value="1"/>
</dbReference>
<feature type="domain" description="Rad50/SbcC-type AAA" evidence="2">
    <location>
        <begin position="5"/>
        <end position="274"/>
    </location>
</feature>
<dbReference type="Pfam" id="PF13476">
    <property type="entry name" value="AAA_23"/>
    <property type="match status" value="1"/>
</dbReference>